<accession>A0AAD6Y5S7</accession>
<name>A0AAD6Y5S7_9AGAR</name>
<evidence type="ECO:0000313" key="2">
    <source>
        <dbReference type="Proteomes" id="UP001219525"/>
    </source>
</evidence>
<keyword evidence="2" id="KW-1185">Reference proteome</keyword>
<gene>
    <name evidence="1" type="ORF">GGX14DRAFT_577858</name>
</gene>
<dbReference type="AlphaFoldDB" id="A0AAD6Y5S7"/>
<evidence type="ECO:0008006" key="3">
    <source>
        <dbReference type="Google" id="ProtNLM"/>
    </source>
</evidence>
<proteinExistence type="predicted"/>
<dbReference type="SUPFAM" id="SSF52058">
    <property type="entry name" value="L domain-like"/>
    <property type="match status" value="1"/>
</dbReference>
<reference evidence="1" key="1">
    <citation type="submission" date="2023-03" db="EMBL/GenBank/DDBJ databases">
        <title>Massive genome expansion in bonnet fungi (Mycena s.s.) driven by repeated elements and novel gene families across ecological guilds.</title>
        <authorList>
            <consortium name="Lawrence Berkeley National Laboratory"/>
            <person name="Harder C.B."/>
            <person name="Miyauchi S."/>
            <person name="Viragh M."/>
            <person name="Kuo A."/>
            <person name="Thoen E."/>
            <person name="Andreopoulos B."/>
            <person name="Lu D."/>
            <person name="Skrede I."/>
            <person name="Drula E."/>
            <person name="Henrissat B."/>
            <person name="Morin E."/>
            <person name="Kohler A."/>
            <person name="Barry K."/>
            <person name="LaButti K."/>
            <person name="Morin E."/>
            <person name="Salamov A."/>
            <person name="Lipzen A."/>
            <person name="Mereny Z."/>
            <person name="Hegedus B."/>
            <person name="Baldrian P."/>
            <person name="Stursova M."/>
            <person name="Weitz H."/>
            <person name="Taylor A."/>
            <person name="Grigoriev I.V."/>
            <person name="Nagy L.G."/>
            <person name="Martin F."/>
            <person name="Kauserud H."/>
        </authorList>
    </citation>
    <scope>NUCLEOTIDE SEQUENCE</scope>
    <source>
        <strain evidence="1">9144</strain>
    </source>
</reference>
<evidence type="ECO:0000313" key="1">
    <source>
        <dbReference type="EMBL" id="KAJ7192707.1"/>
    </source>
</evidence>
<dbReference type="EMBL" id="JARJCW010000116">
    <property type="protein sequence ID" value="KAJ7192707.1"/>
    <property type="molecule type" value="Genomic_DNA"/>
</dbReference>
<dbReference type="Proteomes" id="UP001219525">
    <property type="component" value="Unassembled WGS sequence"/>
</dbReference>
<organism evidence="1 2">
    <name type="scientific">Mycena pura</name>
    <dbReference type="NCBI Taxonomy" id="153505"/>
    <lineage>
        <taxon>Eukaryota</taxon>
        <taxon>Fungi</taxon>
        <taxon>Dikarya</taxon>
        <taxon>Basidiomycota</taxon>
        <taxon>Agaricomycotina</taxon>
        <taxon>Agaricomycetes</taxon>
        <taxon>Agaricomycetidae</taxon>
        <taxon>Agaricales</taxon>
        <taxon>Marasmiineae</taxon>
        <taxon>Mycenaceae</taxon>
        <taxon>Mycena</taxon>
    </lineage>
</organism>
<comment type="caution">
    <text evidence="1">The sequence shown here is derived from an EMBL/GenBank/DDBJ whole genome shotgun (WGS) entry which is preliminary data.</text>
</comment>
<protein>
    <recommendedName>
        <fullName evidence="3">F-box domain-containing protein</fullName>
    </recommendedName>
</protein>
<sequence>MPPRQAHELDSYLPETPYKDYLYTNFVPSDDECSRIRDLVGLATEELAKTTEGLEKTSDGSQDSLDSTARKRDQLQELIDSHLALVSGARRLPHDVLEEIFMACLAPNTYSSMKATQSPLVLSQICSGWRRSAISMCRLWASLSIQRNFRKFNATTSQHKRDVVGATMEKVTAWLTRSRNLPLAISFSTASHSIFRTILECSRRWEHIRFVVIPSHIALLARLSPADVPLLRTAVIKGLDESNLDSWSFLCAPNIRALSLRGFRFKSQVPLLTGTLVQLSLTSTSLAHALAALRQCPNLETCNLENISDGTVGVLSGTPIHLERMERLCVVGLNSTHLFHCIDMPNLRTLQYGGGSDLLLPTPTVWCTPDKVEEIGLSAEISTTALSGLLSEFPMLQNLLLHYPRKSLSTKTKSCKLFKVLTPQPKSAKEILCPHLQNICSLGFNVGSDEELLALIDARQTTKGIQPLSSVHIAFMRGRSADILLRLPPALTVDLRYPTRGEFREIRRGRGFQDPPELRRRRQACDVDWALISGGWLEWGRETEKRF</sequence>